<dbReference type="GO" id="GO:0003700">
    <property type="term" value="F:DNA-binding transcription factor activity"/>
    <property type="evidence" value="ECO:0007669"/>
    <property type="project" value="InterPro"/>
</dbReference>
<dbReference type="PROSITE" id="PS50217">
    <property type="entry name" value="BZIP"/>
    <property type="match status" value="1"/>
</dbReference>
<evidence type="ECO:0000256" key="4">
    <source>
        <dbReference type="ARBA" id="ARBA00023125"/>
    </source>
</evidence>
<sequence length="521" mass="55651">MSPRPSSSTPLPMSILIANDAPLLSPTDYYSPNQDTFTSYPPTYYCASSLPPSPPTSSFDGDSPVPTTRMLKLPANDSLHCVPTHQLFDFPQVSPSPSESPSSPRHQPRLSISINSAICKRSASPEPGLPRKRAAGERISSKDFIPPDVSGLSKREARLVKNRAAAFLSRQRKREEFELMEVRVAELEQENARLLAMAIGGSPNSGAPHKKSDPNDVLVCEIEQLRAQLQAAEQRERELNAELTAKAASRDVPPVKIEPAEPSFPLSPAPRIQSPHKSAASLGLMVLLCALPSLLSMPSNSALPTSFSVPHPLPASSSGFDFNSYLPNDYDWSRRGNSVMDLDPDDKRRVTDTPSIRKLEFTDADSGALAGLGGLDISFDASPLDDGKIRVRIHPSSSASSRAPSPGNSYATKQESPVGMWFGTELEPSPIASLSSESYVGAGYPSSSGGDPFLGVGSYGPPYAASSSPFMYSQDDMSSVDYCDSDFGVPSEYSVADSATVGSDGMPASGGEGGEWEVQFC</sequence>
<dbReference type="AlphaFoldDB" id="A0AAD7DAB7"/>
<keyword evidence="7" id="KW-0175">Coiled coil</keyword>
<dbReference type="SMART" id="SM00338">
    <property type="entry name" value="BRLZ"/>
    <property type="match status" value="1"/>
</dbReference>
<keyword evidence="6" id="KW-0539">Nucleus</keyword>
<evidence type="ECO:0000256" key="2">
    <source>
        <dbReference type="ARBA" id="ARBA00007163"/>
    </source>
</evidence>
<evidence type="ECO:0000256" key="3">
    <source>
        <dbReference type="ARBA" id="ARBA00023015"/>
    </source>
</evidence>
<keyword evidence="3" id="KW-0805">Transcription regulation</keyword>
<feature type="coiled-coil region" evidence="7">
    <location>
        <begin position="170"/>
        <end position="249"/>
    </location>
</feature>
<evidence type="ECO:0000256" key="6">
    <source>
        <dbReference type="ARBA" id="ARBA00023242"/>
    </source>
</evidence>
<proteinExistence type="inferred from homology"/>
<keyword evidence="5" id="KW-0804">Transcription</keyword>
<name>A0AAD7DAB7_MYCRO</name>
<organism evidence="10 11">
    <name type="scientific">Mycena rosella</name>
    <name type="common">Pink bonnet</name>
    <name type="synonym">Agaricus rosellus</name>
    <dbReference type="NCBI Taxonomy" id="1033263"/>
    <lineage>
        <taxon>Eukaryota</taxon>
        <taxon>Fungi</taxon>
        <taxon>Dikarya</taxon>
        <taxon>Basidiomycota</taxon>
        <taxon>Agaricomycotina</taxon>
        <taxon>Agaricomycetes</taxon>
        <taxon>Agaricomycetidae</taxon>
        <taxon>Agaricales</taxon>
        <taxon>Marasmiineae</taxon>
        <taxon>Mycenaceae</taxon>
        <taxon>Mycena</taxon>
    </lineage>
</organism>
<dbReference type="EMBL" id="JARKIE010000095">
    <property type="protein sequence ID" value="KAJ7686520.1"/>
    <property type="molecule type" value="Genomic_DNA"/>
</dbReference>
<evidence type="ECO:0000313" key="11">
    <source>
        <dbReference type="Proteomes" id="UP001221757"/>
    </source>
</evidence>
<dbReference type="SUPFAM" id="SSF57959">
    <property type="entry name" value="Leucine zipper domain"/>
    <property type="match status" value="1"/>
</dbReference>
<accession>A0AAD7DAB7</accession>
<dbReference type="InterPro" id="IPR004827">
    <property type="entry name" value="bZIP"/>
</dbReference>
<reference evidence="10" key="1">
    <citation type="submission" date="2023-03" db="EMBL/GenBank/DDBJ databases">
        <title>Massive genome expansion in bonnet fungi (Mycena s.s.) driven by repeated elements and novel gene families across ecological guilds.</title>
        <authorList>
            <consortium name="Lawrence Berkeley National Laboratory"/>
            <person name="Harder C.B."/>
            <person name="Miyauchi S."/>
            <person name="Viragh M."/>
            <person name="Kuo A."/>
            <person name="Thoen E."/>
            <person name="Andreopoulos B."/>
            <person name="Lu D."/>
            <person name="Skrede I."/>
            <person name="Drula E."/>
            <person name="Henrissat B."/>
            <person name="Morin E."/>
            <person name="Kohler A."/>
            <person name="Barry K."/>
            <person name="LaButti K."/>
            <person name="Morin E."/>
            <person name="Salamov A."/>
            <person name="Lipzen A."/>
            <person name="Mereny Z."/>
            <person name="Hegedus B."/>
            <person name="Baldrian P."/>
            <person name="Stursova M."/>
            <person name="Weitz H."/>
            <person name="Taylor A."/>
            <person name="Grigoriev I.V."/>
            <person name="Nagy L.G."/>
            <person name="Martin F."/>
            <person name="Kauserud H."/>
        </authorList>
    </citation>
    <scope>NUCLEOTIDE SEQUENCE</scope>
    <source>
        <strain evidence="10">CBHHK067</strain>
    </source>
</reference>
<evidence type="ECO:0000259" key="9">
    <source>
        <dbReference type="PROSITE" id="PS50217"/>
    </source>
</evidence>
<dbReference type="Pfam" id="PF00170">
    <property type="entry name" value="bZIP_1"/>
    <property type="match status" value="1"/>
</dbReference>
<feature type="region of interest" description="Disordered" evidence="8">
    <location>
        <begin position="48"/>
        <end position="70"/>
    </location>
</feature>
<feature type="region of interest" description="Disordered" evidence="8">
    <location>
        <begin position="88"/>
        <end position="111"/>
    </location>
</feature>
<dbReference type="GO" id="GO:0003677">
    <property type="term" value="F:DNA binding"/>
    <property type="evidence" value="ECO:0007669"/>
    <property type="project" value="UniProtKB-KW"/>
</dbReference>
<dbReference type="PANTHER" id="PTHR47416">
    <property type="entry name" value="BASIC-LEUCINE ZIPPER TRANSCRIPTION FACTOR F-RELATED"/>
    <property type="match status" value="1"/>
</dbReference>
<dbReference type="Gene3D" id="1.20.5.170">
    <property type="match status" value="1"/>
</dbReference>
<evidence type="ECO:0000256" key="1">
    <source>
        <dbReference type="ARBA" id="ARBA00004123"/>
    </source>
</evidence>
<feature type="region of interest" description="Disordered" evidence="8">
    <location>
        <begin position="498"/>
        <end position="521"/>
    </location>
</feature>
<comment type="caution">
    <text evidence="10">The sequence shown here is derived from an EMBL/GenBank/DDBJ whole genome shotgun (WGS) entry which is preliminary data.</text>
</comment>
<evidence type="ECO:0000256" key="8">
    <source>
        <dbReference type="SAM" id="MobiDB-lite"/>
    </source>
</evidence>
<evidence type="ECO:0000256" key="5">
    <source>
        <dbReference type="ARBA" id="ARBA00023163"/>
    </source>
</evidence>
<feature type="domain" description="BZIP" evidence="9">
    <location>
        <begin position="152"/>
        <end position="194"/>
    </location>
</feature>
<dbReference type="CDD" id="cd14812">
    <property type="entry name" value="bZIP_u3"/>
    <property type="match status" value="1"/>
</dbReference>
<dbReference type="GO" id="GO:0005634">
    <property type="term" value="C:nucleus"/>
    <property type="evidence" value="ECO:0007669"/>
    <property type="project" value="UniProtKB-SubCell"/>
</dbReference>
<evidence type="ECO:0000256" key="7">
    <source>
        <dbReference type="SAM" id="Coils"/>
    </source>
</evidence>
<dbReference type="PANTHER" id="PTHR47416:SF8">
    <property type="entry name" value="BASIC-LEUCINE ZIPPER TRANSCRIPTION FACTOR E-RELATED"/>
    <property type="match status" value="1"/>
</dbReference>
<keyword evidence="4" id="KW-0238">DNA-binding</keyword>
<keyword evidence="11" id="KW-1185">Reference proteome</keyword>
<dbReference type="Proteomes" id="UP001221757">
    <property type="component" value="Unassembled WGS sequence"/>
</dbReference>
<comment type="similarity">
    <text evidence="2">Belongs to the bZIP family.</text>
</comment>
<dbReference type="InterPro" id="IPR046347">
    <property type="entry name" value="bZIP_sf"/>
</dbReference>
<evidence type="ECO:0000313" key="10">
    <source>
        <dbReference type="EMBL" id="KAJ7686520.1"/>
    </source>
</evidence>
<protein>
    <recommendedName>
        <fullName evidence="9">BZIP domain-containing protein</fullName>
    </recommendedName>
</protein>
<comment type="subcellular location">
    <subcellularLocation>
        <location evidence="1">Nucleus</location>
    </subcellularLocation>
</comment>
<gene>
    <name evidence="10" type="ORF">B0H17DRAFT_1169753</name>
</gene>
<feature type="compositionally biased region" description="Low complexity" evidence="8">
    <location>
        <begin position="95"/>
        <end position="104"/>
    </location>
</feature>